<evidence type="ECO:0000313" key="1">
    <source>
        <dbReference type="EMBL" id="CAH3108934.1"/>
    </source>
</evidence>
<gene>
    <name evidence="1" type="ORF">PLOB_00017921</name>
</gene>
<comment type="caution">
    <text evidence="1">The sequence shown here is derived from an EMBL/GenBank/DDBJ whole genome shotgun (WGS) entry which is preliminary data.</text>
</comment>
<name>A0ABN8NKV6_9CNID</name>
<protein>
    <recommendedName>
        <fullName evidence="3">DNA helicase</fullName>
    </recommendedName>
</protein>
<organism evidence="1 2">
    <name type="scientific">Porites lobata</name>
    <dbReference type="NCBI Taxonomy" id="104759"/>
    <lineage>
        <taxon>Eukaryota</taxon>
        <taxon>Metazoa</taxon>
        <taxon>Cnidaria</taxon>
        <taxon>Anthozoa</taxon>
        <taxon>Hexacorallia</taxon>
        <taxon>Scleractinia</taxon>
        <taxon>Fungiina</taxon>
        <taxon>Poritidae</taxon>
        <taxon>Porites</taxon>
    </lineage>
</organism>
<dbReference type="InterPro" id="IPR027417">
    <property type="entry name" value="P-loop_NTPase"/>
</dbReference>
<sequence>MSVLVAAPVALLAQGYNAIFLDDIDSDTLQGTFNIPIEGPHRNKINYTLNKYDLVVMDEASMISPRIFQTTASTFNHLNTHPVVLLAGDECKQQPLQTIDGRITSTTSIINDHVSIL</sequence>
<keyword evidence="2" id="KW-1185">Reference proteome</keyword>
<reference evidence="1 2" key="1">
    <citation type="submission" date="2022-05" db="EMBL/GenBank/DDBJ databases">
        <authorList>
            <consortium name="Genoscope - CEA"/>
            <person name="William W."/>
        </authorList>
    </citation>
    <scope>NUCLEOTIDE SEQUENCE [LARGE SCALE GENOMIC DNA]</scope>
</reference>
<proteinExistence type="predicted"/>
<dbReference type="Proteomes" id="UP001159405">
    <property type="component" value="Unassembled WGS sequence"/>
</dbReference>
<dbReference type="SUPFAM" id="SSF52540">
    <property type="entry name" value="P-loop containing nucleoside triphosphate hydrolases"/>
    <property type="match status" value="1"/>
</dbReference>
<dbReference type="Gene3D" id="3.40.50.300">
    <property type="entry name" value="P-loop containing nucleotide triphosphate hydrolases"/>
    <property type="match status" value="1"/>
</dbReference>
<dbReference type="EMBL" id="CALNXK010000021">
    <property type="protein sequence ID" value="CAH3108934.1"/>
    <property type="molecule type" value="Genomic_DNA"/>
</dbReference>
<evidence type="ECO:0000313" key="2">
    <source>
        <dbReference type="Proteomes" id="UP001159405"/>
    </source>
</evidence>
<evidence type="ECO:0008006" key="3">
    <source>
        <dbReference type="Google" id="ProtNLM"/>
    </source>
</evidence>
<accession>A0ABN8NKV6</accession>